<dbReference type="Pfam" id="PF00397">
    <property type="entry name" value="WW"/>
    <property type="match status" value="2"/>
</dbReference>
<dbReference type="InterPro" id="IPR051583">
    <property type="entry name" value="YAP1"/>
</dbReference>
<keyword evidence="3" id="KW-0963">Cytoplasm</keyword>
<dbReference type="InterPro" id="IPR036020">
    <property type="entry name" value="WW_dom_sf"/>
</dbReference>
<dbReference type="PANTHER" id="PTHR17616">
    <property type="entry name" value="YES-ASSOCIATED PROTEIN YAP1 FAMILY MEMBER"/>
    <property type="match status" value="1"/>
</dbReference>
<feature type="region of interest" description="Disordered" evidence="5">
    <location>
        <begin position="156"/>
        <end position="268"/>
    </location>
</feature>
<protein>
    <submittedName>
        <fullName evidence="9">E3 ubiquitin-protein ligase Itchy-like</fullName>
    </submittedName>
</protein>
<evidence type="ECO:0000256" key="4">
    <source>
        <dbReference type="ARBA" id="ARBA00023242"/>
    </source>
</evidence>
<gene>
    <name evidence="9" type="primary">LOC102806907</name>
</gene>
<feature type="compositionally biased region" description="Low complexity" evidence="5">
    <location>
        <begin position="215"/>
        <end position="257"/>
    </location>
</feature>
<dbReference type="InterPro" id="IPR035892">
    <property type="entry name" value="C2_domain_sf"/>
</dbReference>
<evidence type="ECO:0000256" key="1">
    <source>
        <dbReference type="ARBA" id="ARBA00004123"/>
    </source>
</evidence>
<evidence type="ECO:0000313" key="9">
    <source>
        <dbReference type="RefSeq" id="XP_006818031.1"/>
    </source>
</evidence>
<dbReference type="SUPFAM" id="SSF51045">
    <property type="entry name" value="WW domain"/>
    <property type="match status" value="2"/>
</dbReference>
<feature type="compositionally biased region" description="Polar residues" evidence="5">
    <location>
        <begin position="156"/>
        <end position="193"/>
    </location>
</feature>
<organism evidence="8 9">
    <name type="scientific">Saccoglossus kowalevskii</name>
    <name type="common">Acorn worm</name>
    <dbReference type="NCBI Taxonomy" id="10224"/>
    <lineage>
        <taxon>Eukaryota</taxon>
        <taxon>Metazoa</taxon>
        <taxon>Hemichordata</taxon>
        <taxon>Enteropneusta</taxon>
        <taxon>Harrimaniidae</taxon>
        <taxon>Saccoglossus</taxon>
    </lineage>
</organism>
<dbReference type="InterPro" id="IPR001202">
    <property type="entry name" value="WW_dom"/>
</dbReference>
<dbReference type="CDD" id="cd00201">
    <property type="entry name" value="WW"/>
    <property type="match status" value="2"/>
</dbReference>
<evidence type="ECO:0000256" key="2">
    <source>
        <dbReference type="ARBA" id="ARBA00004496"/>
    </source>
</evidence>
<dbReference type="PROSITE" id="PS01159">
    <property type="entry name" value="WW_DOMAIN_1"/>
    <property type="match status" value="2"/>
</dbReference>
<evidence type="ECO:0000256" key="5">
    <source>
        <dbReference type="SAM" id="MobiDB-lite"/>
    </source>
</evidence>
<dbReference type="Gene3D" id="2.60.40.150">
    <property type="entry name" value="C2 domain"/>
    <property type="match status" value="1"/>
</dbReference>
<feature type="domain" description="WW" evidence="7">
    <location>
        <begin position="305"/>
        <end position="338"/>
    </location>
</feature>
<dbReference type="CDD" id="cd04021">
    <property type="entry name" value="C2_E3_ubiquitin_ligase"/>
    <property type="match status" value="1"/>
</dbReference>
<comment type="subcellular location">
    <subcellularLocation>
        <location evidence="2">Cytoplasm</location>
    </subcellularLocation>
    <subcellularLocation>
        <location evidence="1">Nucleus</location>
    </subcellularLocation>
</comment>
<keyword evidence="4" id="KW-0539">Nucleus</keyword>
<dbReference type="Gene3D" id="2.20.70.10">
    <property type="match status" value="2"/>
</dbReference>
<dbReference type="SMART" id="SM00239">
    <property type="entry name" value="C2"/>
    <property type="match status" value="1"/>
</dbReference>
<dbReference type="PROSITE" id="PS50004">
    <property type="entry name" value="C2"/>
    <property type="match status" value="1"/>
</dbReference>
<accession>A0ABM0MDE0</accession>
<feature type="domain" description="C2" evidence="6">
    <location>
        <begin position="1"/>
        <end position="119"/>
    </location>
</feature>
<keyword evidence="8" id="KW-1185">Reference proteome</keyword>
<reference evidence="9" key="1">
    <citation type="submission" date="2025-08" db="UniProtKB">
        <authorList>
            <consortium name="RefSeq"/>
        </authorList>
    </citation>
    <scope>IDENTIFICATION</scope>
    <source>
        <tissue evidence="9">Testes</tissue>
    </source>
</reference>
<feature type="compositionally biased region" description="Pro residues" evidence="5">
    <location>
        <begin position="200"/>
        <end position="209"/>
    </location>
</feature>
<feature type="domain" description="WW" evidence="7">
    <location>
        <begin position="273"/>
        <end position="306"/>
    </location>
</feature>
<dbReference type="SUPFAM" id="SSF49562">
    <property type="entry name" value="C2 domain (Calcium/lipid-binding domain, CaLB)"/>
    <property type="match status" value="1"/>
</dbReference>
<feature type="non-terminal residue" evidence="9">
    <location>
        <position position="369"/>
    </location>
</feature>
<sequence length="369" mass="40595">MANSVTQQGQSPNPAYSQLQVTISSAKLKDNGGWFSGKADPYVELIVDGHPPRKTEVVKKTWTPQWNEHFTVLVTPRTKLECKVLNHFSVKSDVVLGSCNIEILPLLQKHNGKLHNVTLKQELKSESKNGQTKGGDLHVTLDGMTVPSEVLSRFTNGTQANGDVSHNQSQSGTQAMPSSSGTRPRTNPGGSSNKSRRQAPAPPRPPPPSNESRSRSGSGRATPAYTATAAVTSGTTTTSTATSTSSNADSTTTVSSSGAPRSNAPITVDVNNQQLPAAWEMRIDPHGRPYYVDHNTHTTTWERPQPLPPGWERRTDPRGRVYYVDHNTRTTTWQRPTVDSVRNFEQWQQHRTQMQAAAMQQFQQRFIIP</sequence>
<evidence type="ECO:0000259" key="6">
    <source>
        <dbReference type="PROSITE" id="PS50004"/>
    </source>
</evidence>
<name>A0ABM0MDE0_SACKO</name>
<evidence type="ECO:0000313" key="8">
    <source>
        <dbReference type="Proteomes" id="UP000694865"/>
    </source>
</evidence>
<dbReference type="InterPro" id="IPR000008">
    <property type="entry name" value="C2_dom"/>
</dbReference>
<evidence type="ECO:0000256" key="3">
    <source>
        <dbReference type="ARBA" id="ARBA00022490"/>
    </source>
</evidence>
<dbReference type="RefSeq" id="XP_006818031.1">
    <property type="nucleotide sequence ID" value="XM_006817968.1"/>
</dbReference>
<proteinExistence type="predicted"/>
<evidence type="ECO:0000259" key="7">
    <source>
        <dbReference type="PROSITE" id="PS50020"/>
    </source>
</evidence>
<dbReference type="PANTHER" id="PTHR17616:SF8">
    <property type="entry name" value="TRANSCRIPTIONAL COACTIVATOR YORKIE"/>
    <property type="match status" value="1"/>
</dbReference>
<dbReference type="PROSITE" id="PS50020">
    <property type="entry name" value="WW_DOMAIN_2"/>
    <property type="match status" value="2"/>
</dbReference>
<dbReference type="GeneID" id="102806907"/>
<dbReference type="SMART" id="SM00456">
    <property type="entry name" value="WW"/>
    <property type="match status" value="2"/>
</dbReference>
<dbReference type="Pfam" id="PF00168">
    <property type="entry name" value="C2"/>
    <property type="match status" value="1"/>
</dbReference>
<dbReference type="Proteomes" id="UP000694865">
    <property type="component" value="Unplaced"/>
</dbReference>